<feature type="non-terminal residue" evidence="1">
    <location>
        <position position="65"/>
    </location>
</feature>
<gene>
    <name evidence="1" type="ORF">RPERSI_LOCUS34111</name>
</gene>
<feature type="non-terminal residue" evidence="1">
    <location>
        <position position="1"/>
    </location>
</feature>
<evidence type="ECO:0000313" key="1">
    <source>
        <dbReference type="EMBL" id="CAG8846372.1"/>
    </source>
</evidence>
<evidence type="ECO:0000313" key="2">
    <source>
        <dbReference type="Proteomes" id="UP000789920"/>
    </source>
</evidence>
<protein>
    <submittedName>
        <fullName evidence="1">3976_t:CDS:1</fullName>
    </submittedName>
</protein>
<organism evidence="1 2">
    <name type="scientific">Racocetra persica</name>
    <dbReference type="NCBI Taxonomy" id="160502"/>
    <lineage>
        <taxon>Eukaryota</taxon>
        <taxon>Fungi</taxon>
        <taxon>Fungi incertae sedis</taxon>
        <taxon>Mucoromycota</taxon>
        <taxon>Glomeromycotina</taxon>
        <taxon>Glomeromycetes</taxon>
        <taxon>Diversisporales</taxon>
        <taxon>Gigasporaceae</taxon>
        <taxon>Racocetra</taxon>
    </lineage>
</organism>
<name>A0ACA9SQG6_9GLOM</name>
<sequence length="65" mass="7439">CDLNGNTTHQEKPQADTEYHFCLPNWQSESKGNDNGTQHCWVIHEECFFVLSCQNKSPNNAIAEE</sequence>
<proteinExistence type="predicted"/>
<dbReference type="Proteomes" id="UP000789920">
    <property type="component" value="Unassembled WGS sequence"/>
</dbReference>
<reference evidence="1" key="1">
    <citation type="submission" date="2021-06" db="EMBL/GenBank/DDBJ databases">
        <authorList>
            <person name="Kallberg Y."/>
            <person name="Tangrot J."/>
            <person name="Rosling A."/>
        </authorList>
    </citation>
    <scope>NUCLEOTIDE SEQUENCE</scope>
    <source>
        <strain evidence="1">MA461A</strain>
    </source>
</reference>
<comment type="caution">
    <text evidence="1">The sequence shown here is derived from an EMBL/GenBank/DDBJ whole genome shotgun (WGS) entry which is preliminary data.</text>
</comment>
<accession>A0ACA9SQG6</accession>
<keyword evidence="2" id="KW-1185">Reference proteome</keyword>
<dbReference type="EMBL" id="CAJVQC010150871">
    <property type="protein sequence ID" value="CAG8846372.1"/>
    <property type="molecule type" value="Genomic_DNA"/>
</dbReference>